<organism evidence="1 2">
    <name type="scientific">Bacteroides pyogenes F0041</name>
    <dbReference type="NCBI Taxonomy" id="1321819"/>
    <lineage>
        <taxon>Bacteria</taxon>
        <taxon>Pseudomonadati</taxon>
        <taxon>Bacteroidota</taxon>
        <taxon>Bacteroidia</taxon>
        <taxon>Bacteroidales</taxon>
        <taxon>Bacteroidaceae</taxon>
        <taxon>Bacteroides</taxon>
    </lineage>
</organism>
<dbReference type="EMBL" id="AWSV01000055">
    <property type="protein sequence ID" value="ERI86358.1"/>
    <property type="molecule type" value="Genomic_DNA"/>
</dbReference>
<protein>
    <submittedName>
        <fullName evidence="1">Uncharacterized protein</fullName>
    </submittedName>
</protein>
<evidence type="ECO:0000313" key="2">
    <source>
        <dbReference type="Proteomes" id="UP000016496"/>
    </source>
</evidence>
<dbReference type="AlphaFoldDB" id="U2CQL3"/>
<gene>
    <name evidence="1" type="ORF">HMPREF1981_00949</name>
</gene>
<accession>U2CQL3</accession>
<dbReference type="Proteomes" id="UP000016496">
    <property type="component" value="Unassembled WGS sequence"/>
</dbReference>
<sequence length="59" mass="7073">MNSYAKRIPCRHRTAITLGEKTRYEGWPVLFSHNGKKARQNTSCRLRIQLPKRRRKFLC</sequence>
<proteinExistence type="predicted"/>
<comment type="caution">
    <text evidence="1">The sequence shown here is derived from an EMBL/GenBank/DDBJ whole genome shotgun (WGS) entry which is preliminary data.</text>
</comment>
<name>U2CQL3_9BACE</name>
<evidence type="ECO:0000313" key="1">
    <source>
        <dbReference type="EMBL" id="ERI86358.1"/>
    </source>
</evidence>
<reference evidence="1 2" key="1">
    <citation type="submission" date="2013-08" db="EMBL/GenBank/DDBJ databases">
        <authorList>
            <person name="Weinstock G."/>
            <person name="Sodergren E."/>
            <person name="Wylie T."/>
            <person name="Fulton L."/>
            <person name="Fulton R."/>
            <person name="Fronick C."/>
            <person name="O'Laughlin M."/>
            <person name="Godfrey J."/>
            <person name="Miner T."/>
            <person name="Herter B."/>
            <person name="Appelbaum E."/>
            <person name="Cordes M."/>
            <person name="Lek S."/>
            <person name="Wollam A."/>
            <person name="Pepin K.H."/>
            <person name="Palsikar V.B."/>
            <person name="Mitreva M."/>
            <person name="Wilson R.K."/>
        </authorList>
    </citation>
    <scope>NUCLEOTIDE SEQUENCE [LARGE SCALE GENOMIC DNA]</scope>
    <source>
        <strain evidence="1 2">F0041</strain>
    </source>
</reference>
<dbReference type="HOGENOM" id="CLU_2950718_0_0_10"/>